<protein>
    <submittedName>
        <fullName evidence="1">Uncharacterized protein</fullName>
    </submittedName>
</protein>
<gene>
    <name evidence="1" type="ORF">LPJ61_000318</name>
</gene>
<comment type="caution">
    <text evidence="1">The sequence shown here is derived from an EMBL/GenBank/DDBJ whole genome shotgun (WGS) entry which is preliminary data.</text>
</comment>
<dbReference type="OrthoDB" id="10483966at2759"/>
<evidence type="ECO:0000313" key="1">
    <source>
        <dbReference type="EMBL" id="KAJ1735874.1"/>
    </source>
</evidence>
<accession>A0A9W8D0M7</accession>
<sequence length="100" mass="11096">MVSGSAKPWCYQYHISSDYNNDVCRITSQKPLKLTYLRVLGESLLGTEYANTCPMLLARGKFPHDAHVADYAKPTDGLVADAAFANIYGRTHEDGRVVET</sequence>
<evidence type="ECO:0000313" key="2">
    <source>
        <dbReference type="Proteomes" id="UP001143981"/>
    </source>
</evidence>
<dbReference type="EMBL" id="JANBOI010000009">
    <property type="protein sequence ID" value="KAJ1735874.1"/>
    <property type="molecule type" value="Genomic_DNA"/>
</dbReference>
<reference evidence="1" key="1">
    <citation type="submission" date="2022-07" db="EMBL/GenBank/DDBJ databases">
        <title>Phylogenomic reconstructions and comparative analyses of Kickxellomycotina fungi.</title>
        <authorList>
            <person name="Reynolds N.K."/>
            <person name="Stajich J.E."/>
            <person name="Barry K."/>
            <person name="Grigoriev I.V."/>
            <person name="Crous P."/>
            <person name="Smith M.E."/>
        </authorList>
    </citation>
    <scope>NUCLEOTIDE SEQUENCE</scope>
    <source>
        <strain evidence="1">BCRC 34381</strain>
    </source>
</reference>
<dbReference type="Proteomes" id="UP001143981">
    <property type="component" value="Unassembled WGS sequence"/>
</dbReference>
<proteinExistence type="predicted"/>
<keyword evidence="2" id="KW-1185">Reference proteome</keyword>
<dbReference type="AlphaFoldDB" id="A0A9W8D0M7"/>
<organism evidence="1 2">
    <name type="scientific">Coemansia biformis</name>
    <dbReference type="NCBI Taxonomy" id="1286918"/>
    <lineage>
        <taxon>Eukaryota</taxon>
        <taxon>Fungi</taxon>
        <taxon>Fungi incertae sedis</taxon>
        <taxon>Zoopagomycota</taxon>
        <taxon>Kickxellomycotina</taxon>
        <taxon>Kickxellomycetes</taxon>
        <taxon>Kickxellales</taxon>
        <taxon>Kickxellaceae</taxon>
        <taxon>Coemansia</taxon>
    </lineage>
</organism>
<name>A0A9W8D0M7_9FUNG</name>